<proteinExistence type="predicted"/>
<dbReference type="EMBL" id="JAOPHQ010001142">
    <property type="protein sequence ID" value="KAK0152086.1"/>
    <property type="molecule type" value="Genomic_DNA"/>
</dbReference>
<accession>A0AA47P613</accession>
<gene>
    <name evidence="1" type="ORF">N1851_006532</name>
</gene>
<dbReference type="AlphaFoldDB" id="A0AA47P613"/>
<organism evidence="1 2">
    <name type="scientific">Merluccius polli</name>
    <name type="common">Benguela hake</name>
    <name type="synonym">Merluccius cadenati</name>
    <dbReference type="NCBI Taxonomy" id="89951"/>
    <lineage>
        <taxon>Eukaryota</taxon>
        <taxon>Metazoa</taxon>
        <taxon>Chordata</taxon>
        <taxon>Craniata</taxon>
        <taxon>Vertebrata</taxon>
        <taxon>Euteleostomi</taxon>
        <taxon>Actinopterygii</taxon>
        <taxon>Neopterygii</taxon>
        <taxon>Teleostei</taxon>
        <taxon>Neoteleostei</taxon>
        <taxon>Acanthomorphata</taxon>
        <taxon>Zeiogadaria</taxon>
        <taxon>Gadariae</taxon>
        <taxon>Gadiformes</taxon>
        <taxon>Gadoidei</taxon>
        <taxon>Merlucciidae</taxon>
        <taxon>Merluccius</taxon>
    </lineage>
</organism>
<reference evidence="1" key="1">
    <citation type="journal article" date="2023" name="Front. Mar. Sci.">
        <title>A new Merluccius polli reference genome to investigate the effects of global change in West African waters.</title>
        <authorList>
            <person name="Mateo J.L."/>
            <person name="Blanco-Fernandez C."/>
            <person name="Garcia-Vazquez E."/>
            <person name="Machado-Schiaffino G."/>
        </authorList>
    </citation>
    <scope>NUCLEOTIDE SEQUENCE</scope>
    <source>
        <strain evidence="1">C29</strain>
        <tissue evidence="1">Fin</tissue>
    </source>
</reference>
<comment type="caution">
    <text evidence="1">The sequence shown here is derived from an EMBL/GenBank/DDBJ whole genome shotgun (WGS) entry which is preliminary data.</text>
</comment>
<keyword evidence="2" id="KW-1185">Reference proteome</keyword>
<evidence type="ECO:0000313" key="1">
    <source>
        <dbReference type="EMBL" id="KAK0152086.1"/>
    </source>
</evidence>
<name>A0AA47P613_MERPO</name>
<protein>
    <submittedName>
        <fullName evidence="1">Uncharacterized protein</fullName>
    </submittedName>
</protein>
<sequence>MIQNIFNHSDILDKIKETKVAQNSHYVSHQDGLYFKENTFFQSTSRKIHKICLVYWRLADLPSKYQSALHMIQLAALCKVADIQTFGYEKALVPLLRDLRTLEQDDRVSAHP</sequence>
<evidence type="ECO:0000313" key="2">
    <source>
        <dbReference type="Proteomes" id="UP001174136"/>
    </source>
</evidence>
<dbReference type="Proteomes" id="UP001174136">
    <property type="component" value="Unassembled WGS sequence"/>
</dbReference>